<dbReference type="Proteomes" id="UP001529085">
    <property type="component" value="Unassembled WGS sequence"/>
</dbReference>
<keyword evidence="7" id="KW-1185">Reference proteome</keyword>
<dbReference type="RefSeq" id="WP_278004246.1">
    <property type="nucleotide sequence ID" value="NZ_JARSBN010000001.1"/>
</dbReference>
<keyword evidence="2" id="KW-0677">Repeat</keyword>
<dbReference type="InterPro" id="IPR026444">
    <property type="entry name" value="Secre_tail"/>
</dbReference>
<reference evidence="6 7" key="1">
    <citation type="submission" date="2023-03" db="EMBL/GenBank/DDBJ databases">
        <title>Strain YYF002 represents a novel species in the genus Winogradskyella isolated from seawater.</title>
        <authorList>
            <person name="Fu Z.-Y."/>
        </authorList>
    </citation>
    <scope>NUCLEOTIDE SEQUENCE [LARGE SCALE GENOMIC DNA]</scope>
    <source>
        <strain evidence="6 7">YYF002</strain>
    </source>
</reference>
<evidence type="ECO:0000256" key="3">
    <source>
        <dbReference type="ARBA" id="ARBA00022837"/>
    </source>
</evidence>
<feature type="domain" description="Secretion system C-terminal sorting" evidence="5">
    <location>
        <begin position="914"/>
        <end position="982"/>
    </location>
</feature>
<dbReference type="InterPro" id="IPR038081">
    <property type="entry name" value="CalX-like_sf"/>
</dbReference>
<accession>A0ABT6FYK9</accession>
<dbReference type="EMBL" id="JARSBN010000001">
    <property type="protein sequence ID" value="MDG4714782.1"/>
    <property type="molecule type" value="Genomic_DNA"/>
</dbReference>
<organism evidence="6 7">
    <name type="scientific">Winogradskyella marincola</name>
    <dbReference type="NCBI Taxonomy" id="3037795"/>
    <lineage>
        <taxon>Bacteria</taxon>
        <taxon>Pseudomonadati</taxon>
        <taxon>Bacteroidota</taxon>
        <taxon>Flavobacteriia</taxon>
        <taxon>Flavobacteriales</taxon>
        <taxon>Flavobacteriaceae</taxon>
        <taxon>Winogradskyella</taxon>
    </lineage>
</organism>
<sequence length="984" mass="103830">MKNFHTFLVGIFAFSLGFGQTTIFSEAGGGSEPTGWTFNNNITSNDIDRGSYWLVDAGSTSDEIITTSYDLSGYSSAEFSLNVASFGSGTYNQALIEISYDGGSTYTQSETSTTTTGSSYISGGTFSLNTLTASVVIKISNNGSSGRGVRLQNLVLTGENTSSTTQVQFTSASTSVSEGVGTTDLTFAITNPDGANATSFDVELTTGDNADINGYTTQTVTFPAGSSTNETVTITVTDDTVFEGDETLTFTITSVTGGNSAATGPQSTFELTIEENDASPSITIATEDFDGTSPKWNNDIEAQLFVDPSSPNEGLFIQAASTNNVNFSGNTVLGRDLEGENSEPSLSPYTFTFDDVDVSNYSSIVLSFDYHAYANAEIGNYEVVIDGTGQGSVQYFNDPDSFPGVDGTISIPVANGTSTVGLILTGTLNGGSDIIEFDNFKIEGVYNGYSYAGGSWHPAAPDGTTGASDAIIADGVAVLSSDVNLNDMVVNPGAGLEVATGTTLTVNTLALESTSTSYSSLILDGTITGTVTYNRYTNAYTNDATNNDNDLISTPLTPLNGEFFAAFATTNPNLLESGTLRAFAPFNNTTGLYENYDVVANASISLTPGTGYRAATSDGSTLAFIGTAETGDVYKDIIVGDDPTYGEWNLIGNPYPSYIDAEAFLTHIVSSTSSGETNMDLLVNASGIYGYDGDTSDGWKVITLANDNGQLIAPGQGFFVAADADDTLLHDVEFTPAMRTTGNADDFIQGRSNTTLSFVKLRASTANHSYNTEFYFDDNASLGLDPGYDAVVWGGTAPSTFALYSHLVQNNSGMPIALQALGSADLSNVTIPLGLNANAGESLTISISEMNTPVAVNVYLEDYQNNTLTLLNDTDFVINPIDNLNGTGRFYLRFSNSVLSTTDNVFDTVSLYANQANRTINISGQLTDDTFAKVYDIQGRLVSTTALDANATRQTIDASNLNTGVYIVKLTNNNITKTEKIILK</sequence>
<evidence type="ECO:0000313" key="7">
    <source>
        <dbReference type="Proteomes" id="UP001529085"/>
    </source>
</evidence>
<dbReference type="NCBIfam" id="TIGR04183">
    <property type="entry name" value="Por_Secre_tail"/>
    <property type="match status" value="1"/>
</dbReference>
<dbReference type="Pfam" id="PF18962">
    <property type="entry name" value="Por_Secre_tail"/>
    <property type="match status" value="1"/>
</dbReference>
<feature type="domain" description="Calx-beta" evidence="4">
    <location>
        <begin position="164"/>
        <end position="274"/>
    </location>
</feature>
<dbReference type="Pfam" id="PF03160">
    <property type="entry name" value="Calx-beta"/>
    <property type="match status" value="1"/>
</dbReference>
<keyword evidence="1" id="KW-0732">Signal</keyword>
<evidence type="ECO:0000259" key="5">
    <source>
        <dbReference type="Pfam" id="PF18962"/>
    </source>
</evidence>
<gene>
    <name evidence="6" type="ORF">P7122_02775</name>
</gene>
<evidence type="ECO:0000256" key="1">
    <source>
        <dbReference type="ARBA" id="ARBA00022729"/>
    </source>
</evidence>
<evidence type="ECO:0000259" key="4">
    <source>
        <dbReference type="Pfam" id="PF03160"/>
    </source>
</evidence>
<dbReference type="InterPro" id="IPR003644">
    <property type="entry name" value="Calx_beta"/>
</dbReference>
<proteinExistence type="predicted"/>
<protein>
    <submittedName>
        <fullName evidence="6">T9SS type A sorting domain-containing protein</fullName>
    </submittedName>
</protein>
<dbReference type="SUPFAM" id="SSF141072">
    <property type="entry name" value="CalX-like"/>
    <property type="match status" value="1"/>
</dbReference>
<name>A0ABT6FYK9_9FLAO</name>
<dbReference type="Gene3D" id="2.60.40.2030">
    <property type="match status" value="1"/>
</dbReference>
<keyword evidence="3" id="KW-0106">Calcium</keyword>
<evidence type="ECO:0000256" key="2">
    <source>
        <dbReference type="ARBA" id="ARBA00022737"/>
    </source>
</evidence>
<evidence type="ECO:0000313" key="6">
    <source>
        <dbReference type="EMBL" id="MDG4714782.1"/>
    </source>
</evidence>
<comment type="caution">
    <text evidence="6">The sequence shown here is derived from an EMBL/GenBank/DDBJ whole genome shotgun (WGS) entry which is preliminary data.</text>
</comment>